<comment type="caution">
    <text evidence="2">The sequence shown here is derived from an EMBL/GenBank/DDBJ whole genome shotgun (WGS) entry which is preliminary data.</text>
</comment>
<dbReference type="AlphaFoldDB" id="I0WXW3"/>
<protein>
    <submittedName>
        <fullName evidence="2">Uncharacterized protein</fullName>
    </submittedName>
</protein>
<feature type="region of interest" description="Disordered" evidence="1">
    <location>
        <begin position="32"/>
        <end position="84"/>
    </location>
</feature>
<dbReference type="Proteomes" id="UP000006447">
    <property type="component" value="Unassembled WGS sequence"/>
</dbReference>
<evidence type="ECO:0000313" key="3">
    <source>
        <dbReference type="Proteomes" id="UP000006447"/>
    </source>
</evidence>
<proteinExistence type="predicted"/>
<feature type="compositionally biased region" description="Gly residues" evidence="1">
    <location>
        <begin position="51"/>
        <end position="63"/>
    </location>
</feature>
<organism evidence="2 3">
    <name type="scientific">Rhodococcus opacus RKJ300 = JCM 13270</name>
    <dbReference type="NCBI Taxonomy" id="1165867"/>
    <lineage>
        <taxon>Bacteria</taxon>
        <taxon>Bacillati</taxon>
        <taxon>Actinomycetota</taxon>
        <taxon>Actinomycetes</taxon>
        <taxon>Mycobacteriales</taxon>
        <taxon>Nocardiaceae</taxon>
        <taxon>Rhodococcus</taxon>
    </lineage>
</organism>
<feature type="compositionally biased region" description="Basic residues" evidence="1">
    <location>
        <begin position="74"/>
        <end position="84"/>
    </location>
</feature>
<name>I0WXW3_RHOOP</name>
<sequence>MKYPCAAPLVENVARAHSACSVGGRYFLPEGRRVEGVDDDRDNDVGRRGEPGFGGDAEQGDGGLDPHFDVRFGPGRRRKGLRSR</sequence>
<dbReference type="PATRIC" id="fig|1165867.3.peg.835"/>
<evidence type="ECO:0000313" key="2">
    <source>
        <dbReference type="EMBL" id="EID81229.1"/>
    </source>
</evidence>
<dbReference type="EMBL" id="AJJH01000019">
    <property type="protein sequence ID" value="EID81229.1"/>
    <property type="molecule type" value="Genomic_DNA"/>
</dbReference>
<gene>
    <name evidence="2" type="ORF">W59_04071</name>
</gene>
<evidence type="ECO:0000256" key="1">
    <source>
        <dbReference type="SAM" id="MobiDB-lite"/>
    </source>
</evidence>
<reference evidence="2 3" key="1">
    <citation type="journal article" date="2012" name="J. Bacteriol.">
        <title>Draft genome sequence of the nitrophenol-degrading actinomycete Rhodococcus imtechensis RKJ300.</title>
        <authorList>
            <person name="Vikram S."/>
            <person name="Kumar S."/>
            <person name="Subramanian S."/>
            <person name="Raghava G.P."/>
        </authorList>
    </citation>
    <scope>NUCLEOTIDE SEQUENCE [LARGE SCALE GENOMIC DNA]</scope>
    <source>
        <strain evidence="2 3">RKJ300</strain>
    </source>
</reference>
<accession>I0WXW3</accession>